<proteinExistence type="predicted"/>
<accession>A0A511YCW3</accession>
<organism evidence="1 2">
    <name type="scientific">Chryseobacterium lathyri</name>
    <dbReference type="NCBI Taxonomy" id="395933"/>
    <lineage>
        <taxon>Bacteria</taxon>
        <taxon>Pseudomonadati</taxon>
        <taxon>Bacteroidota</taxon>
        <taxon>Flavobacteriia</taxon>
        <taxon>Flavobacteriales</taxon>
        <taxon>Weeksellaceae</taxon>
        <taxon>Chryseobacterium group</taxon>
        <taxon>Chryseobacterium</taxon>
    </lineage>
</organism>
<reference evidence="1 2" key="1">
    <citation type="submission" date="2019-07" db="EMBL/GenBank/DDBJ databases">
        <title>Whole genome shotgun sequence of Chryseobacterium lathyri NBRC 105250.</title>
        <authorList>
            <person name="Hosoyama A."/>
            <person name="Uohara A."/>
            <person name="Ohji S."/>
            <person name="Ichikawa N."/>
        </authorList>
    </citation>
    <scope>NUCLEOTIDE SEQUENCE [LARGE SCALE GENOMIC DNA]</scope>
    <source>
        <strain evidence="1 2">NBRC 105250</strain>
    </source>
</reference>
<evidence type="ECO:0000313" key="2">
    <source>
        <dbReference type="Proteomes" id="UP000321150"/>
    </source>
</evidence>
<protein>
    <submittedName>
        <fullName evidence="1">Uncharacterized protein</fullName>
    </submittedName>
</protein>
<evidence type="ECO:0000313" key="1">
    <source>
        <dbReference type="EMBL" id="GEN73035.1"/>
    </source>
</evidence>
<name>A0A511YCW3_9FLAO</name>
<comment type="caution">
    <text evidence="1">The sequence shown here is derived from an EMBL/GenBank/DDBJ whole genome shotgun (WGS) entry which is preliminary data.</text>
</comment>
<dbReference type="Proteomes" id="UP000321150">
    <property type="component" value="Unassembled WGS sequence"/>
</dbReference>
<sequence length="76" mass="9138">MKLFYNILFDTIVNYIIDFYCITPESKVGICVIVYIVTEFMCHYVKMAKFQIKEDEHFKKWIHSKFEKGCRACGRI</sequence>
<dbReference type="EMBL" id="BJYI01000011">
    <property type="protein sequence ID" value="GEN73035.1"/>
    <property type="molecule type" value="Genomic_DNA"/>
</dbReference>
<dbReference type="AlphaFoldDB" id="A0A511YCW3"/>
<gene>
    <name evidence="1" type="ORF">CLA01_31070</name>
</gene>